<keyword evidence="1" id="KW-0472">Membrane</keyword>
<dbReference type="EMBL" id="QGML01003253">
    <property type="protein sequence ID" value="TVY86641.1"/>
    <property type="molecule type" value="Genomic_DNA"/>
</dbReference>
<evidence type="ECO:0000313" key="2">
    <source>
        <dbReference type="EMBL" id="TVY86641.1"/>
    </source>
</evidence>
<proteinExistence type="predicted"/>
<reference evidence="2 3" key="1">
    <citation type="submission" date="2018-05" db="EMBL/GenBank/DDBJ databases">
        <title>Genome sequencing and assembly of the regulated plant pathogen Lachnellula willkommii and related sister species for the development of diagnostic species identification markers.</title>
        <authorList>
            <person name="Giroux E."/>
            <person name="Bilodeau G."/>
        </authorList>
    </citation>
    <scope>NUCLEOTIDE SEQUENCE [LARGE SCALE GENOMIC DNA]</scope>
    <source>
        <strain evidence="2 3">CBS 172.35</strain>
    </source>
</reference>
<evidence type="ECO:0008006" key="4">
    <source>
        <dbReference type="Google" id="ProtNLM"/>
    </source>
</evidence>
<sequence>MDQLMTRLCQITSQDRFQQSLPVWMCHAAVLNIIFGLYHGNDRGLSPTILLLSILIAALREVAFFQPATSWADEKEGYFVPTRTIKEGERQRLAYALFQLDSYISILRTQTMTLCLQELHFSLPSTFSLHNTNSLHIWESRLIDEPFYRARKSLNDLILENTAENKSSSTCNQPMLIEDIHLCLCAMQWKIWKHA</sequence>
<evidence type="ECO:0000313" key="3">
    <source>
        <dbReference type="Proteomes" id="UP000315522"/>
    </source>
</evidence>
<keyword evidence="3" id="KW-1185">Reference proteome</keyword>
<feature type="transmembrane region" description="Helical" evidence="1">
    <location>
        <begin position="21"/>
        <end position="39"/>
    </location>
</feature>
<keyword evidence="1" id="KW-1133">Transmembrane helix</keyword>
<evidence type="ECO:0000256" key="1">
    <source>
        <dbReference type="SAM" id="Phobius"/>
    </source>
</evidence>
<organism evidence="2 3">
    <name type="scientific">Lachnellula willkommii</name>
    <dbReference type="NCBI Taxonomy" id="215461"/>
    <lineage>
        <taxon>Eukaryota</taxon>
        <taxon>Fungi</taxon>
        <taxon>Dikarya</taxon>
        <taxon>Ascomycota</taxon>
        <taxon>Pezizomycotina</taxon>
        <taxon>Leotiomycetes</taxon>
        <taxon>Helotiales</taxon>
        <taxon>Lachnaceae</taxon>
        <taxon>Lachnellula</taxon>
    </lineage>
</organism>
<dbReference type="Proteomes" id="UP000315522">
    <property type="component" value="Unassembled WGS sequence"/>
</dbReference>
<comment type="caution">
    <text evidence="2">The sequence shown here is derived from an EMBL/GenBank/DDBJ whole genome shotgun (WGS) entry which is preliminary data.</text>
</comment>
<protein>
    <recommendedName>
        <fullName evidence="4">Transcription factor domain-containing protein</fullName>
    </recommendedName>
</protein>
<gene>
    <name evidence="2" type="ORF">LAWI1_G006086</name>
</gene>
<name>A0A559M102_9HELO</name>
<accession>A0A559M102</accession>
<dbReference type="AlphaFoldDB" id="A0A559M102"/>
<keyword evidence="1" id="KW-0812">Transmembrane</keyword>